<sequence length="116" mass="12752">MCGSASQCNLANRSPAQLSSTLRSAKTIRLLCAEMGRCGHGAAANMDSYLVHMLAHSHHHQLCPQHYRMAVLSVLVHLVIARVLNDGMARRTASVLAQAGRLSWLSQWQHFLLHAT</sequence>
<organism evidence="1">
    <name type="scientific">Coccolithus braarudii</name>
    <dbReference type="NCBI Taxonomy" id="221442"/>
    <lineage>
        <taxon>Eukaryota</taxon>
        <taxon>Haptista</taxon>
        <taxon>Haptophyta</taxon>
        <taxon>Prymnesiophyceae</taxon>
        <taxon>Coccolithales</taxon>
        <taxon>Coccolithaceae</taxon>
        <taxon>Coccolithus</taxon>
    </lineage>
</organism>
<protein>
    <submittedName>
        <fullName evidence="1">Uncharacterized protein</fullName>
    </submittedName>
</protein>
<dbReference type="AlphaFoldDB" id="A0A7S0LJX6"/>
<proteinExistence type="predicted"/>
<accession>A0A7S0LJX6</accession>
<reference evidence="1" key="1">
    <citation type="submission" date="2021-01" db="EMBL/GenBank/DDBJ databases">
        <authorList>
            <person name="Corre E."/>
            <person name="Pelletier E."/>
            <person name="Niang G."/>
            <person name="Scheremetjew M."/>
            <person name="Finn R."/>
            <person name="Kale V."/>
            <person name="Holt S."/>
            <person name="Cochrane G."/>
            <person name="Meng A."/>
            <person name="Brown T."/>
            <person name="Cohen L."/>
        </authorList>
    </citation>
    <scope>NUCLEOTIDE SEQUENCE</scope>
    <source>
        <strain evidence="1">PLY182g</strain>
    </source>
</reference>
<dbReference type="EMBL" id="HBEY01035906">
    <property type="protein sequence ID" value="CAD8613753.1"/>
    <property type="molecule type" value="Transcribed_RNA"/>
</dbReference>
<gene>
    <name evidence="1" type="ORF">CPEL01642_LOCUS17133</name>
</gene>
<evidence type="ECO:0000313" key="1">
    <source>
        <dbReference type="EMBL" id="CAD8613753.1"/>
    </source>
</evidence>
<name>A0A7S0LJX6_9EUKA</name>